<evidence type="ECO:0000313" key="10">
    <source>
        <dbReference type="Proteomes" id="UP000234778"/>
    </source>
</evidence>
<comment type="caution">
    <text evidence="9">The sequence shown here is derived from an EMBL/GenBank/DDBJ whole genome shotgun (WGS) entry which is preliminary data.</text>
</comment>
<dbReference type="PANTHER" id="PTHR42920">
    <property type="entry name" value="OS03G0707200 PROTEIN-RELATED"/>
    <property type="match status" value="1"/>
</dbReference>
<evidence type="ECO:0000256" key="4">
    <source>
        <dbReference type="ARBA" id="ARBA00022692"/>
    </source>
</evidence>
<comment type="similarity">
    <text evidence="2">Belongs to the EamA transporter family.</text>
</comment>
<feature type="transmembrane region" description="Helical" evidence="7">
    <location>
        <begin position="67"/>
        <end position="85"/>
    </location>
</feature>
<comment type="subcellular location">
    <subcellularLocation>
        <location evidence="1">Cell membrane</location>
        <topology evidence="1">Multi-pass membrane protein</topology>
    </subcellularLocation>
</comment>
<dbReference type="GeneID" id="81708912"/>
<keyword evidence="3" id="KW-1003">Cell membrane</keyword>
<evidence type="ECO:0000256" key="6">
    <source>
        <dbReference type="ARBA" id="ARBA00023136"/>
    </source>
</evidence>
<evidence type="ECO:0000313" key="9">
    <source>
        <dbReference type="EMBL" id="PKY98374.1"/>
    </source>
</evidence>
<feature type="transmembrane region" description="Helical" evidence="7">
    <location>
        <begin position="120"/>
        <end position="142"/>
    </location>
</feature>
<gene>
    <name evidence="9" type="ORF">CYJ26_08195</name>
</gene>
<feature type="domain" description="EamA" evidence="8">
    <location>
        <begin position="145"/>
        <end position="276"/>
    </location>
</feature>
<protein>
    <submittedName>
        <fullName evidence="9">EamA/RhaT family transporter</fullName>
    </submittedName>
</protein>
<dbReference type="AlphaFoldDB" id="A0A2I1KRZ1"/>
<keyword evidence="4 7" id="KW-0812">Transmembrane</keyword>
<sequence length="302" mass="31950">MRRSGLATLAVLTITVIWGSTFFIIKDAVDRMEPIDFLAIRFTIAAALIALVLWPRLRRLPAGGWRAGLGLGVLYGLAQIAQTYGLKHTSASVSGFITGTYVVLTPIILWLFLKVRLSAQAWVAVALACLGLGVLTLTGPAAMGWGEWLTLLGAFFYALHIVVLERFAPQWDALALTAVQLVGVALTCLVAAIPGGVHLSADPVAWRAIAYTVLVAGIATMLLQTWAQRHLSATRTALMMTFEPVFASLFAIALGGEHLSARLLIGGGVILAATVLGARSTPQTPVATTTQAAVTSHNVTVD</sequence>
<dbReference type="PANTHER" id="PTHR42920:SF5">
    <property type="entry name" value="EAMA DOMAIN-CONTAINING PROTEIN"/>
    <property type="match status" value="1"/>
</dbReference>
<feature type="transmembrane region" description="Helical" evidence="7">
    <location>
        <begin position="205"/>
        <end position="224"/>
    </location>
</feature>
<keyword evidence="6 7" id="KW-0472">Membrane</keyword>
<evidence type="ECO:0000256" key="7">
    <source>
        <dbReference type="SAM" id="Phobius"/>
    </source>
</evidence>
<dbReference type="InterPro" id="IPR051258">
    <property type="entry name" value="Diverse_Substrate_Transporter"/>
</dbReference>
<feature type="transmembrane region" description="Helical" evidence="7">
    <location>
        <begin position="37"/>
        <end position="55"/>
    </location>
</feature>
<name>A0A2I1KRZ1_9ACTO</name>
<keyword evidence="5 7" id="KW-1133">Transmembrane helix</keyword>
<evidence type="ECO:0000259" key="8">
    <source>
        <dbReference type="Pfam" id="PF00892"/>
    </source>
</evidence>
<evidence type="ECO:0000256" key="1">
    <source>
        <dbReference type="ARBA" id="ARBA00004651"/>
    </source>
</evidence>
<organism evidence="9 10">
    <name type="scientific">Actinomyces urogenitalis</name>
    <dbReference type="NCBI Taxonomy" id="103621"/>
    <lineage>
        <taxon>Bacteria</taxon>
        <taxon>Bacillati</taxon>
        <taxon>Actinomycetota</taxon>
        <taxon>Actinomycetes</taxon>
        <taxon>Actinomycetales</taxon>
        <taxon>Actinomycetaceae</taxon>
        <taxon>Actinomyces</taxon>
    </lineage>
</organism>
<dbReference type="InterPro" id="IPR000620">
    <property type="entry name" value="EamA_dom"/>
</dbReference>
<dbReference type="RefSeq" id="WP_006548453.1">
    <property type="nucleotide sequence ID" value="NZ_JAHAIH010000007.1"/>
</dbReference>
<feature type="transmembrane region" description="Helical" evidence="7">
    <location>
        <begin position="91"/>
        <end position="113"/>
    </location>
</feature>
<dbReference type="InterPro" id="IPR037185">
    <property type="entry name" value="EmrE-like"/>
</dbReference>
<dbReference type="GO" id="GO:0005886">
    <property type="term" value="C:plasma membrane"/>
    <property type="evidence" value="ECO:0007669"/>
    <property type="project" value="UniProtKB-SubCell"/>
</dbReference>
<feature type="transmembrane region" description="Helical" evidence="7">
    <location>
        <begin position="174"/>
        <end position="193"/>
    </location>
</feature>
<dbReference type="SUPFAM" id="SSF103481">
    <property type="entry name" value="Multidrug resistance efflux transporter EmrE"/>
    <property type="match status" value="2"/>
</dbReference>
<feature type="transmembrane region" description="Helical" evidence="7">
    <location>
        <begin position="7"/>
        <end position="25"/>
    </location>
</feature>
<dbReference type="Pfam" id="PF00892">
    <property type="entry name" value="EamA"/>
    <property type="match status" value="2"/>
</dbReference>
<dbReference type="Proteomes" id="UP000234778">
    <property type="component" value="Unassembled WGS sequence"/>
</dbReference>
<proteinExistence type="inferred from homology"/>
<feature type="domain" description="EamA" evidence="8">
    <location>
        <begin position="8"/>
        <end position="136"/>
    </location>
</feature>
<reference evidence="9 10" key="1">
    <citation type="submission" date="2017-12" db="EMBL/GenBank/DDBJ databases">
        <title>Phylogenetic diversity of female urinary microbiome.</title>
        <authorList>
            <person name="Thomas-White K."/>
            <person name="Wolfe A.J."/>
        </authorList>
    </citation>
    <scope>NUCLEOTIDE SEQUENCE [LARGE SCALE GENOMIC DNA]</scope>
    <source>
        <strain evidence="9 10">UMB0319</strain>
    </source>
</reference>
<evidence type="ECO:0000256" key="5">
    <source>
        <dbReference type="ARBA" id="ARBA00022989"/>
    </source>
</evidence>
<accession>A0A2I1KRZ1</accession>
<evidence type="ECO:0000256" key="2">
    <source>
        <dbReference type="ARBA" id="ARBA00007362"/>
    </source>
</evidence>
<feature type="transmembrane region" description="Helical" evidence="7">
    <location>
        <begin position="148"/>
        <end position="167"/>
    </location>
</feature>
<dbReference type="EMBL" id="PKHA01000008">
    <property type="protein sequence ID" value="PKY98374.1"/>
    <property type="molecule type" value="Genomic_DNA"/>
</dbReference>
<evidence type="ECO:0000256" key="3">
    <source>
        <dbReference type="ARBA" id="ARBA00022475"/>
    </source>
</evidence>